<keyword evidence="4" id="KW-0274">FAD</keyword>
<dbReference type="Gene3D" id="3.50.50.60">
    <property type="entry name" value="FAD/NAD(P)-binding domain"/>
    <property type="match status" value="1"/>
</dbReference>
<evidence type="ECO:0000256" key="1">
    <source>
        <dbReference type="ARBA" id="ARBA00001974"/>
    </source>
</evidence>
<comment type="similarity">
    <text evidence="2">Belongs to the paxM FAD-dependent monooxygenase family.</text>
</comment>
<dbReference type="PANTHER" id="PTHR47356">
    <property type="entry name" value="FAD-DEPENDENT MONOOXYGENASE ASQG-RELATED"/>
    <property type="match status" value="1"/>
</dbReference>
<dbReference type="Pfam" id="PF01494">
    <property type="entry name" value="FAD_binding_3"/>
    <property type="match status" value="1"/>
</dbReference>
<comment type="caution">
    <text evidence="8">The sequence shown here is derived from an EMBL/GenBank/DDBJ whole genome shotgun (WGS) entry which is preliminary data.</text>
</comment>
<evidence type="ECO:0000256" key="6">
    <source>
        <dbReference type="SAM" id="SignalP"/>
    </source>
</evidence>
<feature type="domain" description="FAD-binding" evidence="7">
    <location>
        <begin position="193"/>
        <end position="244"/>
    </location>
</feature>
<dbReference type="GO" id="GO:0004497">
    <property type="term" value="F:monooxygenase activity"/>
    <property type="evidence" value="ECO:0007669"/>
    <property type="project" value="InterPro"/>
</dbReference>
<organism evidence="8 9">
    <name type="scientific">Rhypophila decipiens</name>
    <dbReference type="NCBI Taxonomy" id="261697"/>
    <lineage>
        <taxon>Eukaryota</taxon>
        <taxon>Fungi</taxon>
        <taxon>Dikarya</taxon>
        <taxon>Ascomycota</taxon>
        <taxon>Pezizomycotina</taxon>
        <taxon>Sordariomycetes</taxon>
        <taxon>Sordariomycetidae</taxon>
        <taxon>Sordariales</taxon>
        <taxon>Naviculisporaceae</taxon>
        <taxon>Rhypophila</taxon>
    </lineage>
</organism>
<reference evidence="8" key="2">
    <citation type="submission" date="2023-05" db="EMBL/GenBank/DDBJ databases">
        <authorList>
            <consortium name="Lawrence Berkeley National Laboratory"/>
            <person name="Steindorff A."/>
            <person name="Hensen N."/>
            <person name="Bonometti L."/>
            <person name="Westerberg I."/>
            <person name="Brannstrom I.O."/>
            <person name="Guillou S."/>
            <person name="Cros-Aarteil S."/>
            <person name="Calhoun S."/>
            <person name="Haridas S."/>
            <person name="Kuo A."/>
            <person name="Mondo S."/>
            <person name="Pangilinan J."/>
            <person name="Riley R."/>
            <person name="Labutti K."/>
            <person name="Andreopoulos B."/>
            <person name="Lipzen A."/>
            <person name="Chen C."/>
            <person name="Yanf M."/>
            <person name="Daum C."/>
            <person name="Ng V."/>
            <person name="Clum A."/>
            <person name="Ohm R."/>
            <person name="Martin F."/>
            <person name="Silar P."/>
            <person name="Natvig D."/>
            <person name="Lalanne C."/>
            <person name="Gautier V."/>
            <person name="Ament-Velasquez S.L."/>
            <person name="Kruys A."/>
            <person name="Hutchinson M.I."/>
            <person name="Powell A.J."/>
            <person name="Barry K."/>
            <person name="Miller A.N."/>
            <person name="Grigoriev I.V."/>
            <person name="Debuchy R."/>
            <person name="Gladieux P."/>
            <person name="Thoren M.H."/>
            <person name="Johannesson H."/>
        </authorList>
    </citation>
    <scope>NUCLEOTIDE SEQUENCE</scope>
    <source>
        <strain evidence="8">PSN293</strain>
    </source>
</reference>
<feature type="chain" id="PRO_5042824019" description="FAD-binding domain-containing protein" evidence="6">
    <location>
        <begin position="21"/>
        <end position="509"/>
    </location>
</feature>
<dbReference type="Proteomes" id="UP001301769">
    <property type="component" value="Unassembled WGS sequence"/>
</dbReference>
<dbReference type="PANTHER" id="PTHR47356:SF2">
    <property type="entry name" value="FAD-BINDING DOMAIN-CONTAINING PROTEIN-RELATED"/>
    <property type="match status" value="1"/>
</dbReference>
<accession>A0AAN6XZE2</accession>
<gene>
    <name evidence="8" type="ORF">QBC37DRAFT_450522</name>
</gene>
<dbReference type="InterPro" id="IPR050562">
    <property type="entry name" value="FAD_mOase_fung"/>
</dbReference>
<dbReference type="SUPFAM" id="SSF51905">
    <property type="entry name" value="FAD/NAD(P)-binding domain"/>
    <property type="match status" value="1"/>
</dbReference>
<dbReference type="GO" id="GO:0071949">
    <property type="term" value="F:FAD binding"/>
    <property type="evidence" value="ECO:0007669"/>
    <property type="project" value="InterPro"/>
</dbReference>
<evidence type="ECO:0000313" key="8">
    <source>
        <dbReference type="EMBL" id="KAK4209413.1"/>
    </source>
</evidence>
<keyword evidence="6" id="KW-0732">Signal</keyword>
<evidence type="ECO:0000256" key="2">
    <source>
        <dbReference type="ARBA" id="ARBA00007992"/>
    </source>
</evidence>
<evidence type="ECO:0000256" key="4">
    <source>
        <dbReference type="ARBA" id="ARBA00022827"/>
    </source>
</evidence>
<evidence type="ECO:0000256" key="3">
    <source>
        <dbReference type="ARBA" id="ARBA00022630"/>
    </source>
</evidence>
<evidence type="ECO:0000256" key="5">
    <source>
        <dbReference type="ARBA" id="ARBA00023002"/>
    </source>
</evidence>
<proteinExistence type="inferred from homology"/>
<dbReference type="EMBL" id="MU858206">
    <property type="protein sequence ID" value="KAK4209413.1"/>
    <property type="molecule type" value="Genomic_DNA"/>
</dbReference>
<keyword evidence="3" id="KW-0285">Flavoprotein</keyword>
<feature type="signal peptide" evidence="6">
    <location>
        <begin position="1"/>
        <end position="20"/>
    </location>
</feature>
<dbReference type="AlphaFoldDB" id="A0AAN6XZE2"/>
<evidence type="ECO:0000313" key="9">
    <source>
        <dbReference type="Proteomes" id="UP001301769"/>
    </source>
</evidence>
<comment type="cofactor">
    <cofactor evidence="1">
        <name>FAD</name>
        <dbReference type="ChEBI" id="CHEBI:57692"/>
    </cofactor>
</comment>
<name>A0AAN6XZE2_9PEZI</name>
<keyword evidence="9" id="KW-1185">Reference proteome</keyword>
<protein>
    <recommendedName>
        <fullName evidence="7">FAD-binding domain-containing protein</fullName>
    </recommendedName>
</protein>
<evidence type="ECO:0000259" key="7">
    <source>
        <dbReference type="Pfam" id="PF01494"/>
    </source>
</evidence>
<dbReference type="InterPro" id="IPR002938">
    <property type="entry name" value="FAD-bd"/>
</dbReference>
<sequence>MAPSMFKIVALLLWTWEASAADCPPSNAKPIALPVRDVLVDPSIPGSFMRGIPARIGSSPQPIVLLPWAELNNTWIYHGQFNCSVELNLSDTTCRVRRGSYFHPSDSETFRKMTDIVTAGGSAVEITTLGTELDVGPLVSASLGGTDIFSVGDGDSAVVVDSMPIGVPRFNWDHGYIERRRLLEIMSRKIDGGKGSIRTSSRVSSLQEEQDHVIIETKDGYSVSADLVIGADGVRSCVRKVLDSFQPANRPTSSRGFPSLPCHLRPTQQIVTAKGIPEDMSTRFACVYGITRPTTGISEGDVFSVYRPGESVLIFTGKDGVVYWFVIEDLGEELPLSLTPRCTAEDIEVFCVAVSPLQITPKVKKASSDHPEGRLGRAELRPAPERFTPARTYGTRQAVEKAGTICRAQLCHSSRAAAAVQEELPMLCDGDWLVRGFLGFSGAPFVEGVPLTAWGRYYQEAVQGFLENLATSVSNSILMGLGMEKVRRPPPKPEVSGARTAWGGFYLDY</sequence>
<dbReference type="InterPro" id="IPR036188">
    <property type="entry name" value="FAD/NAD-bd_sf"/>
</dbReference>
<reference evidence="8" key="1">
    <citation type="journal article" date="2023" name="Mol. Phylogenet. Evol.">
        <title>Genome-scale phylogeny and comparative genomics of the fungal order Sordariales.</title>
        <authorList>
            <person name="Hensen N."/>
            <person name="Bonometti L."/>
            <person name="Westerberg I."/>
            <person name="Brannstrom I.O."/>
            <person name="Guillou S."/>
            <person name="Cros-Aarteil S."/>
            <person name="Calhoun S."/>
            <person name="Haridas S."/>
            <person name="Kuo A."/>
            <person name="Mondo S."/>
            <person name="Pangilinan J."/>
            <person name="Riley R."/>
            <person name="LaButti K."/>
            <person name="Andreopoulos B."/>
            <person name="Lipzen A."/>
            <person name="Chen C."/>
            <person name="Yan M."/>
            <person name="Daum C."/>
            <person name="Ng V."/>
            <person name="Clum A."/>
            <person name="Steindorff A."/>
            <person name="Ohm R.A."/>
            <person name="Martin F."/>
            <person name="Silar P."/>
            <person name="Natvig D.O."/>
            <person name="Lalanne C."/>
            <person name="Gautier V."/>
            <person name="Ament-Velasquez S.L."/>
            <person name="Kruys A."/>
            <person name="Hutchinson M.I."/>
            <person name="Powell A.J."/>
            <person name="Barry K."/>
            <person name="Miller A.N."/>
            <person name="Grigoriev I.V."/>
            <person name="Debuchy R."/>
            <person name="Gladieux P."/>
            <person name="Hiltunen Thoren M."/>
            <person name="Johannesson H."/>
        </authorList>
    </citation>
    <scope>NUCLEOTIDE SEQUENCE</scope>
    <source>
        <strain evidence="8">PSN293</strain>
    </source>
</reference>
<keyword evidence="5" id="KW-0560">Oxidoreductase</keyword>